<feature type="region of interest" description="Disordered" evidence="1">
    <location>
        <begin position="639"/>
        <end position="725"/>
    </location>
</feature>
<feature type="compositionally biased region" description="Basic and acidic residues" evidence="1">
    <location>
        <begin position="749"/>
        <end position="763"/>
    </location>
</feature>
<feature type="compositionally biased region" description="Polar residues" evidence="1">
    <location>
        <begin position="38"/>
        <end position="50"/>
    </location>
</feature>
<sequence length="2220" mass="243720">MSQYKIETFHPSSPTSCRLKMESPSSSAASTFPSSWSKGMTSTPNTKSVTSPPPLYFTHRDQASSSSTPQHLSSSSSSPSSPCPLPQWRYMSTPPLHCPSHRLPPLPSSSSSSRDPSSSSFSPAPLSSFILRRSARRGEGEGGGSVSVVKLFNRGGGESRERTGVSREAREVSIERESEGERKSPLSSISPSGRASVSTCNTDELRLDQKEEREEKLRGETPKHANGTSLIPKDSLYITSSSSSSQTASSLSVYTPSSSSSSSPPQTSMLNTANHEKMSARYQGQRYEEAHSFSLRKEEEEGEEGPAFRSQEGGDLGKEDQDQCNRKSSSGASRIFSSLSSSQEVKNEREEKKSFSLEMTGGDEGLGGEWRQDQLGEKTNYHSGVYTADGGELLLSIKSFSSSTSTGIGDSSRRHPNLSPTREGTFRFSPSLSSLETPHKNLPTFLQETQEGEQRERGENRSHASHSSPPVLPSLSSSLAGGLLSLTKGPQEEEPSKSSSSSSRLHSGCTDTSNMEGGAREEASRSFLLHSPASLHSEKSKDTTPPPTPLVPPTSYPSSSISPDARTPSFSSPSTFSSSPERHPSKEGEEEEDQDKSHRLLSTHSSCSSLHSSPHLEDLPDVSSKIYDHQIPSLFKKISSSSLLPPSSSSSSSSLFFSSSTSPPPPPFPLPLRPSESSLLASRQSPSPPRASPTDLSVSLSSSSPSRSSPSESLPLPPPFPSLPLTCAPAPHPRFLLLRDLQMLRLNRQLRDHSSTHPDEERSSSSSSLLQKDLRDFTGWISLPRLSSCSSSSSTTLYRGRDGKYEKNVERFGEDSLDEKGRSYYSFTTSSPHPSSPASPSKKKKNRFSSSSSASLLSQQNSFSSTSSSLLLLSQLAESRHLSRSEEYLLQSLHRVSSSSSSTLHHLLKRGGKTTDGEEKQRDSDGEEEEEQEGKIQHLHEEEEEEDEEEEVDSQEVYMSRQTLTQGREIKLAGSIQDSQDQVVPIHSQLMDQIIAGSAPRHVFEHFYSQGVPTDSSVARLLEKRRMQNTTRRLKENLEKIAREKFPQSFSTKTSPELLLELFDHLVPSSSSSSSSSHLFSASLKQSSSLLSSSPPSSSSPSSSEETFFFMPISSIFSALTPATSLSSSSFSSSSKERAKPRGSRYASQGQIGRALERLYWWPGELNEYDKKETLLSLSLSDDEAHSKILMTQDKLLPQGLSQRGWILGLHTLPFNLPDWPATMELLPPGLAEESSSSLLPFLDETSSSSSSSSSLLSQPRLLRCSPYLVSYSPQDVVWGGGAYQGKERPSSKEDENNDASHHLQASSSLSSPLQHVDRKKKKDLSSSCCPFSPPMYSCLCGALHLCRVALLICGAFGEPVGEAFPCLLLRASDRADLLEKDQSCRSAGCPCSFSLRSFSSLLSSSSSLPSAREAEEKQRTSEKGEMNERDDEENHTKKKEVKKELRFQPPLDDTHPQQANKVDMMSSARGRESHVYSTLIPSSSSSVSFLPSKSKTLKGSHSRDVSLSRKSSSSASSSSPPSKKSQKTSFPHIIASAAPLVESPYVYSEVAAISVSTSRNSPSFQPVSSAIDKESLFSSNQKGLRKYEEKTPSKLLRGGSLNHQSFTSGGGSSSKMKLMMAEGGGGRGGEKIAGGEEKNKKKTSLVPAWHLTQDILLSRLVTLEEIQAVLDVLCPAPWVLSALQFIIGVSTNALSPIEWLALLHPCSAMDISLDIDDIIRRFNLRNPVPMCLYEDILSPQLSQRSCHSLSSSEKQKRDFLSLLSSSLDTCLYTSGHSDQRNLQSTGSLLENSRSFECHYPRSSSSSHLRQEHDRIENEDKSLQHVSSSRRNRTRELHLRACLLEVSLDELKCLHQKEKAREKEDEHEKGNPAISSFSQSFSSSSSSLCEKPSPSSSSSCSSRDQESMLRCRLCGGRTAKALAEEAWRSRRRRTTARAEEAVEDCKPKGEDKKKKIKKTSSSFKKDTKNFCHERECKREGGGEKDDEEEDEEEDSTDRFETKDSRLGLRWWSFLDKDDSRQEIDREKNDKTKRRGKRHKLPPPTDFSPSQGEASAQDLSPSSFQPNEEDDDSRTPSRLLFFPSPSPLSTFSSSSSFSCSPPGNDAIQGHGVGERRKTKEESVLYHREKCVKTMRLYLENLIGNLYSSDRSRKAFDRISIAAVNPSANEPGMPLGGAEALLPLVRSGGSCCIDIYTLIAMCRLFFKIFSHSEAFSLLHRAI</sequence>
<feature type="compositionally biased region" description="Basic residues" evidence="1">
    <location>
        <begin position="2030"/>
        <end position="2040"/>
    </location>
</feature>
<comment type="caution">
    <text evidence="2">The sequence shown here is derived from an EMBL/GenBank/DDBJ whole genome shotgun (WGS) entry which is preliminary data.</text>
</comment>
<feature type="region of interest" description="Disordered" evidence="1">
    <location>
        <begin position="1408"/>
        <end position="1460"/>
    </location>
</feature>
<feature type="compositionally biased region" description="Low complexity" evidence="1">
    <location>
        <begin position="692"/>
        <end position="714"/>
    </location>
</feature>
<dbReference type="RefSeq" id="XP_067924446.1">
    <property type="nucleotide sequence ID" value="XM_068063581.1"/>
</dbReference>
<feature type="compositionally biased region" description="Polar residues" evidence="1">
    <location>
        <begin position="326"/>
        <end position="344"/>
    </location>
</feature>
<feature type="compositionally biased region" description="Low complexity" evidence="1">
    <location>
        <begin position="401"/>
        <end position="410"/>
    </location>
</feature>
<feature type="compositionally biased region" description="Basic and acidic residues" evidence="1">
    <location>
        <begin position="1859"/>
        <end position="1870"/>
    </location>
</feature>
<feature type="region of interest" description="Disordered" evidence="1">
    <location>
        <begin position="1926"/>
        <end position="2002"/>
    </location>
</feature>
<feature type="compositionally biased region" description="Basic and acidic residues" evidence="1">
    <location>
        <begin position="1286"/>
        <end position="1302"/>
    </location>
</feature>
<evidence type="ECO:0000313" key="2">
    <source>
        <dbReference type="EMBL" id="PHJ22769.1"/>
    </source>
</evidence>
<feature type="compositionally biased region" description="Basic and acidic residues" evidence="1">
    <location>
        <begin position="1963"/>
        <end position="1983"/>
    </location>
</feature>
<feature type="compositionally biased region" description="Pro residues" evidence="1">
    <location>
        <begin position="662"/>
        <end position="672"/>
    </location>
</feature>
<feature type="compositionally biased region" description="Basic and acidic residues" evidence="1">
    <location>
        <begin position="452"/>
        <end position="462"/>
    </location>
</feature>
<feature type="compositionally biased region" description="Basic and acidic residues" evidence="1">
    <location>
        <begin position="1413"/>
        <end position="1447"/>
    </location>
</feature>
<dbReference type="GeneID" id="94426792"/>
<feature type="compositionally biased region" description="Acidic residues" evidence="1">
    <location>
        <begin position="1984"/>
        <end position="1995"/>
    </location>
</feature>
<reference evidence="2 3" key="1">
    <citation type="journal article" date="2017" name="Int. J. Parasitol.">
        <title>The genome of the protozoan parasite Cystoisospora suis and a reverse vaccinology approach to identify vaccine candidates.</title>
        <authorList>
            <person name="Palmieri N."/>
            <person name="Shrestha A."/>
            <person name="Ruttkowski B."/>
            <person name="Beck T."/>
            <person name="Vogl C."/>
            <person name="Tomley F."/>
            <person name="Blake D.P."/>
            <person name="Joachim A."/>
        </authorList>
    </citation>
    <scope>NUCLEOTIDE SEQUENCE [LARGE SCALE GENOMIC DNA]</scope>
    <source>
        <strain evidence="2 3">Wien I</strain>
    </source>
</reference>
<feature type="compositionally biased region" description="Polar residues" evidence="1">
    <location>
        <begin position="2046"/>
        <end position="2065"/>
    </location>
</feature>
<feature type="compositionally biased region" description="Polar residues" evidence="1">
    <location>
        <begin position="418"/>
        <end position="436"/>
    </location>
</feature>
<feature type="region of interest" description="Disordered" evidence="1">
    <location>
        <begin position="749"/>
        <end position="770"/>
    </location>
</feature>
<feature type="compositionally biased region" description="Basic and acidic residues" evidence="1">
    <location>
        <begin position="913"/>
        <end position="924"/>
    </location>
</feature>
<feature type="compositionally biased region" description="Low complexity" evidence="1">
    <location>
        <begin position="108"/>
        <end position="128"/>
    </location>
</feature>
<feature type="compositionally biased region" description="Low complexity" evidence="1">
    <location>
        <begin position="556"/>
        <end position="579"/>
    </location>
</feature>
<evidence type="ECO:0000256" key="1">
    <source>
        <dbReference type="SAM" id="MobiDB-lite"/>
    </source>
</evidence>
<keyword evidence="3" id="KW-1185">Reference proteome</keyword>
<feature type="compositionally biased region" description="Basic and acidic residues" evidence="1">
    <location>
        <begin position="345"/>
        <end position="355"/>
    </location>
</feature>
<feature type="compositionally biased region" description="Low complexity" evidence="1">
    <location>
        <begin position="235"/>
        <end position="268"/>
    </location>
</feature>
<feature type="compositionally biased region" description="Polar residues" evidence="1">
    <location>
        <begin position="1"/>
        <end position="16"/>
    </location>
</feature>
<feature type="region of interest" description="Disordered" evidence="1">
    <location>
        <begin position="900"/>
        <end position="957"/>
    </location>
</feature>
<feature type="compositionally biased region" description="Low complexity" evidence="1">
    <location>
        <begin position="600"/>
        <end position="613"/>
    </location>
</feature>
<feature type="compositionally biased region" description="Low complexity" evidence="1">
    <location>
        <begin position="23"/>
        <end position="37"/>
    </location>
</feature>
<feature type="compositionally biased region" description="Basic and acidic residues" evidence="1">
    <location>
        <begin position="1809"/>
        <end position="1823"/>
    </location>
</feature>
<feature type="compositionally biased region" description="Basic and acidic residues" evidence="1">
    <location>
        <begin position="315"/>
        <end position="325"/>
    </location>
</feature>
<feature type="compositionally biased region" description="Basic and acidic residues" evidence="1">
    <location>
        <begin position="1936"/>
        <end position="1953"/>
    </location>
</feature>
<protein>
    <submittedName>
        <fullName evidence="2">Uncharacterized protein</fullName>
    </submittedName>
</protein>
<evidence type="ECO:0000313" key="3">
    <source>
        <dbReference type="Proteomes" id="UP000221165"/>
    </source>
</evidence>
<feature type="compositionally biased region" description="Low complexity" evidence="1">
    <location>
        <begin position="465"/>
        <end position="486"/>
    </location>
</feature>
<accession>A0A2C6L2S2</accession>
<feature type="compositionally biased region" description="Low complexity" evidence="1">
    <location>
        <begin position="830"/>
        <end position="840"/>
    </location>
</feature>
<organism evidence="2 3">
    <name type="scientific">Cystoisospora suis</name>
    <dbReference type="NCBI Taxonomy" id="483139"/>
    <lineage>
        <taxon>Eukaryota</taxon>
        <taxon>Sar</taxon>
        <taxon>Alveolata</taxon>
        <taxon>Apicomplexa</taxon>
        <taxon>Conoidasida</taxon>
        <taxon>Coccidia</taxon>
        <taxon>Eucoccidiorida</taxon>
        <taxon>Eimeriorina</taxon>
        <taxon>Sarcocystidae</taxon>
        <taxon>Cystoisospora</taxon>
    </lineage>
</organism>
<feature type="compositionally biased region" description="Low complexity" evidence="1">
    <location>
        <begin position="1509"/>
        <end position="1530"/>
    </location>
</feature>
<feature type="region of interest" description="Disordered" evidence="1">
    <location>
        <begin position="401"/>
        <end position="621"/>
    </location>
</feature>
<feature type="compositionally biased region" description="Acidic residues" evidence="1">
    <location>
        <begin position="942"/>
        <end position="954"/>
    </location>
</feature>
<dbReference type="VEuPathDB" id="ToxoDB:CSUI_003383"/>
<feature type="compositionally biased region" description="Polar residues" evidence="1">
    <location>
        <begin position="185"/>
        <end position="202"/>
    </location>
</feature>
<name>A0A2C6L2S2_9APIC</name>
<feature type="compositionally biased region" description="Basic and acidic residues" evidence="1">
    <location>
        <begin position="203"/>
        <end position="223"/>
    </location>
</feature>
<dbReference type="Proteomes" id="UP000221165">
    <property type="component" value="Unassembled WGS sequence"/>
</dbReference>
<feature type="compositionally biased region" description="Low complexity" evidence="1">
    <location>
        <begin position="64"/>
        <end position="80"/>
    </location>
</feature>
<gene>
    <name evidence="2" type="ORF">CSUI_003383</name>
</gene>
<dbReference type="OrthoDB" id="378331at2759"/>
<feature type="compositionally biased region" description="Low complexity" evidence="1">
    <location>
        <begin position="2075"/>
        <end position="2101"/>
    </location>
</feature>
<feature type="region of interest" description="Disordered" evidence="1">
    <location>
        <begin position="823"/>
        <end position="857"/>
    </location>
</feature>
<feature type="compositionally biased region" description="Basic and acidic residues" evidence="1">
    <location>
        <begin position="2019"/>
        <end position="2029"/>
    </location>
</feature>
<feature type="region of interest" description="Disordered" evidence="1">
    <location>
        <begin position="1483"/>
        <end position="1530"/>
    </location>
</feature>
<feature type="region of interest" description="Disordered" evidence="1">
    <location>
        <begin position="1"/>
        <end position="375"/>
    </location>
</feature>
<feature type="compositionally biased region" description="Low complexity" evidence="1">
    <location>
        <begin position="639"/>
        <end position="661"/>
    </location>
</feature>
<feature type="compositionally biased region" description="Low complexity" evidence="1">
    <location>
        <begin position="1303"/>
        <end position="1315"/>
    </location>
</feature>
<feature type="region of interest" description="Disordered" evidence="1">
    <location>
        <begin position="1283"/>
        <end position="1317"/>
    </location>
</feature>
<feature type="region of interest" description="Disordered" evidence="1">
    <location>
        <begin position="1859"/>
        <end position="1879"/>
    </location>
</feature>
<feature type="region of interest" description="Disordered" evidence="1">
    <location>
        <begin position="1126"/>
        <end position="1147"/>
    </location>
</feature>
<feature type="compositionally biased region" description="Low complexity" evidence="1">
    <location>
        <begin position="673"/>
        <end position="685"/>
    </location>
</feature>
<proteinExistence type="predicted"/>
<feature type="compositionally biased region" description="Basic and acidic residues" evidence="1">
    <location>
        <begin position="286"/>
        <end position="299"/>
    </location>
</feature>
<feature type="compositionally biased region" description="Basic and acidic residues" evidence="1">
    <location>
        <begin position="157"/>
        <end position="184"/>
    </location>
</feature>
<feature type="region of interest" description="Disordered" evidence="1">
    <location>
        <begin position="2019"/>
        <end position="2119"/>
    </location>
</feature>
<feature type="region of interest" description="Disordered" evidence="1">
    <location>
        <begin position="1799"/>
        <end position="1830"/>
    </location>
</feature>
<feature type="compositionally biased region" description="Low complexity" evidence="1">
    <location>
        <begin position="1483"/>
        <end position="1495"/>
    </location>
</feature>
<feature type="compositionally biased region" description="Pro residues" evidence="1">
    <location>
        <begin position="544"/>
        <end position="555"/>
    </location>
</feature>
<dbReference type="EMBL" id="MIGC01001493">
    <property type="protein sequence ID" value="PHJ22769.1"/>
    <property type="molecule type" value="Genomic_DNA"/>
</dbReference>